<dbReference type="EMBL" id="BFEA01000283">
    <property type="protein sequence ID" value="GBG77961.1"/>
    <property type="molecule type" value="Genomic_DNA"/>
</dbReference>
<comment type="caution">
    <text evidence="4">The sequence shown here is derived from an EMBL/GenBank/DDBJ whole genome shotgun (WGS) entry which is preliminary data.</text>
</comment>
<evidence type="ECO:0000313" key="5">
    <source>
        <dbReference type="Proteomes" id="UP000265515"/>
    </source>
</evidence>
<dbReference type="SUPFAM" id="SSF57756">
    <property type="entry name" value="Retrovirus zinc finger-like domains"/>
    <property type="match status" value="1"/>
</dbReference>
<feature type="region of interest" description="Disordered" evidence="2">
    <location>
        <begin position="220"/>
        <end position="243"/>
    </location>
</feature>
<keyword evidence="1" id="KW-0479">Metal-binding</keyword>
<dbReference type="OrthoDB" id="8026949at2759"/>
<feature type="domain" description="CCHC-type" evidence="3">
    <location>
        <begin position="15"/>
        <end position="29"/>
    </location>
</feature>
<dbReference type="SMART" id="SM00343">
    <property type="entry name" value="ZnF_C2HC"/>
    <property type="match status" value="1"/>
</dbReference>
<evidence type="ECO:0000256" key="2">
    <source>
        <dbReference type="SAM" id="MobiDB-lite"/>
    </source>
</evidence>
<reference evidence="4 5" key="1">
    <citation type="journal article" date="2018" name="Cell">
        <title>The Chara Genome: Secondary Complexity and Implications for Plant Terrestrialization.</title>
        <authorList>
            <person name="Nishiyama T."/>
            <person name="Sakayama H."/>
            <person name="Vries J.D."/>
            <person name="Buschmann H."/>
            <person name="Saint-Marcoux D."/>
            <person name="Ullrich K.K."/>
            <person name="Haas F.B."/>
            <person name="Vanderstraeten L."/>
            <person name="Becker D."/>
            <person name="Lang D."/>
            <person name="Vosolsobe S."/>
            <person name="Rombauts S."/>
            <person name="Wilhelmsson P.K.I."/>
            <person name="Janitza P."/>
            <person name="Kern R."/>
            <person name="Heyl A."/>
            <person name="Rumpler F."/>
            <person name="Villalobos L.I.A.C."/>
            <person name="Clay J.M."/>
            <person name="Skokan R."/>
            <person name="Toyoda A."/>
            <person name="Suzuki Y."/>
            <person name="Kagoshima H."/>
            <person name="Schijlen E."/>
            <person name="Tajeshwar N."/>
            <person name="Catarino B."/>
            <person name="Hetherington A.J."/>
            <person name="Saltykova A."/>
            <person name="Bonnot C."/>
            <person name="Breuninger H."/>
            <person name="Symeonidi A."/>
            <person name="Radhakrishnan G.V."/>
            <person name="Van Nieuwerburgh F."/>
            <person name="Deforce D."/>
            <person name="Chang C."/>
            <person name="Karol K.G."/>
            <person name="Hedrich R."/>
            <person name="Ulvskov P."/>
            <person name="Glockner G."/>
            <person name="Delwiche C.F."/>
            <person name="Petrasek J."/>
            <person name="Van de Peer Y."/>
            <person name="Friml J."/>
            <person name="Beilby M."/>
            <person name="Dolan L."/>
            <person name="Kohara Y."/>
            <person name="Sugano S."/>
            <person name="Fujiyama A."/>
            <person name="Delaux P.-M."/>
            <person name="Quint M."/>
            <person name="TheiBen G."/>
            <person name="Hagemann M."/>
            <person name="Harholt J."/>
            <person name="Dunand C."/>
            <person name="Zachgo S."/>
            <person name="Langdale J."/>
            <person name="Maumus F."/>
            <person name="Straeten D.V.D."/>
            <person name="Gould S.B."/>
            <person name="Rensing S.A."/>
        </authorList>
    </citation>
    <scope>NUCLEOTIDE SEQUENCE [LARGE SCALE GENOMIC DNA]</scope>
    <source>
        <strain evidence="4 5">S276</strain>
    </source>
</reference>
<feature type="region of interest" description="Disordered" evidence="2">
    <location>
        <begin position="68"/>
        <end position="95"/>
    </location>
</feature>
<proteinExistence type="predicted"/>
<feature type="region of interest" description="Disordered" evidence="2">
    <location>
        <begin position="659"/>
        <end position="686"/>
    </location>
</feature>
<evidence type="ECO:0000259" key="3">
    <source>
        <dbReference type="PROSITE" id="PS50158"/>
    </source>
</evidence>
<dbReference type="Gramene" id="GBG77961">
    <property type="protein sequence ID" value="GBG77961"/>
    <property type="gene ID" value="CBR_g25892"/>
</dbReference>
<accession>A0A388L6L8</accession>
<dbReference type="PROSITE" id="PS50158">
    <property type="entry name" value="ZF_CCHC"/>
    <property type="match status" value="1"/>
</dbReference>
<dbReference type="Proteomes" id="UP000265515">
    <property type="component" value="Unassembled WGS sequence"/>
</dbReference>
<keyword evidence="1" id="KW-0862">Zinc</keyword>
<dbReference type="Pfam" id="PF00098">
    <property type="entry name" value="zf-CCHC"/>
    <property type="match status" value="1"/>
</dbReference>
<evidence type="ECO:0000313" key="4">
    <source>
        <dbReference type="EMBL" id="GBG77961.1"/>
    </source>
</evidence>
<evidence type="ECO:0000256" key="1">
    <source>
        <dbReference type="PROSITE-ProRule" id="PRU00047"/>
    </source>
</evidence>
<protein>
    <recommendedName>
        <fullName evidence="3">CCHC-type domain-containing protein</fullName>
    </recommendedName>
</protein>
<dbReference type="GO" id="GO:0003676">
    <property type="term" value="F:nucleic acid binding"/>
    <property type="evidence" value="ECO:0007669"/>
    <property type="project" value="InterPro"/>
</dbReference>
<organism evidence="4 5">
    <name type="scientific">Chara braunii</name>
    <name type="common">Braun's stonewort</name>
    <dbReference type="NCBI Taxonomy" id="69332"/>
    <lineage>
        <taxon>Eukaryota</taxon>
        <taxon>Viridiplantae</taxon>
        <taxon>Streptophyta</taxon>
        <taxon>Charophyceae</taxon>
        <taxon>Charales</taxon>
        <taxon>Characeae</taxon>
        <taxon>Chara</taxon>
    </lineage>
</organism>
<sequence>MASVRASNGNSPVICFNCGQAGHIARDCPVGRGQGTFSNNAGYWQSRQQKDKDFRRIKELTDLQIKKAQEKKERKKVEEDKRKLDAEQRKARLEQEQREEQLRRMIADTERRCFQETERVEQLAEEAGLRTIASVARDLRAFKDEFRTEVKMTFAMNAKTPKRDISWMNASLESYLTEEGTPTDEGKKIPLRRTRGKRSAPRFGEVGEFEEEMREQTRDEYEANQRGKVSTPQPVSCTARGAVGSNNKGGIMQEILGTRDRLLKKDFREIKKICEERDVTYVLKEQAVRELVNLATDGKIALAHAKQKFEIGGYLWVSPIVLSLLTQNARQKGKGYLRQLLEMPYKRKELSSMLIERLMHLYNSVGTFSGKNTRKAVKDFIANAVAKKAGVNVKRKITVKVQFRKKVCKREVKNVLLSKIGSCELHPAIAGLLSRKLQFVRRRNRSVSEIQCNHRILSRSTTLSCTCSEYALPRTDGHILARIGEVEAVPQLALNGKNIVRPRLETSLEELSTGMRQGLTVVLGSRVRKHLEDLHLDKCFTIGCNEEGRGDESLVLPVKRKLQGLAITPIDRNVGDMVVMCPLLYGRRFDMMFMWNVAYLTVSNNEAEILQTMKAYYKNHGLDQLAAWNCKGAIGKTFVLPCSEPSRRGAPLGMMTEMEDEGGARLHSAAPTQDSGARTPNCADVE</sequence>
<dbReference type="InterPro" id="IPR001878">
    <property type="entry name" value="Znf_CCHC"/>
</dbReference>
<keyword evidence="5" id="KW-1185">Reference proteome</keyword>
<dbReference type="InterPro" id="IPR036875">
    <property type="entry name" value="Znf_CCHC_sf"/>
</dbReference>
<keyword evidence="1" id="KW-0863">Zinc-finger</keyword>
<dbReference type="Gene3D" id="4.10.60.10">
    <property type="entry name" value="Zinc finger, CCHC-type"/>
    <property type="match status" value="1"/>
</dbReference>
<gene>
    <name evidence="4" type="ORF">CBR_g25892</name>
</gene>
<dbReference type="GO" id="GO:0008270">
    <property type="term" value="F:zinc ion binding"/>
    <property type="evidence" value="ECO:0007669"/>
    <property type="project" value="UniProtKB-KW"/>
</dbReference>
<name>A0A388L6L8_CHABU</name>
<dbReference type="AlphaFoldDB" id="A0A388L6L8"/>
<feature type="compositionally biased region" description="Polar residues" evidence="2">
    <location>
        <begin position="227"/>
        <end position="236"/>
    </location>
</feature>